<name>A0AA35M7I5_9HYPO</name>
<evidence type="ECO:0000313" key="2">
    <source>
        <dbReference type="Proteomes" id="UP001160390"/>
    </source>
</evidence>
<comment type="caution">
    <text evidence="1">The sequence shown here is derived from an EMBL/GenBank/DDBJ whole genome shotgun (WGS) entry which is preliminary data.</text>
</comment>
<accession>A0AA35M7I5</accession>
<dbReference type="Proteomes" id="UP001160390">
    <property type="component" value="Unassembled WGS sequence"/>
</dbReference>
<evidence type="ECO:0000313" key="1">
    <source>
        <dbReference type="EMBL" id="CAI6091644.1"/>
    </source>
</evidence>
<keyword evidence="2" id="KW-1185">Reference proteome</keyword>
<dbReference type="AlphaFoldDB" id="A0AA35M7I5"/>
<evidence type="ECO:0008006" key="3">
    <source>
        <dbReference type="Google" id="ProtNLM"/>
    </source>
</evidence>
<reference evidence="1" key="1">
    <citation type="submission" date="2023-01" db="EMBL/GenBank/DDBJ databases">
        <authorList>
            <person name="Piombo E."/>
        </authorList>
    </citation>
    <scope>NUCLEOTIDE SEQUENCE</scope>
</reference>
<sequence>MSTTRSKLKSRSCQINETVPNCLNCLRGGATCPGYRTSVKWSGKHEVLRSRDQRPAAGDSMEPFWNVFEKEASRLHAVLMAEAASPRQETVSSSPGSIVSEPVGTISSQEHSLLGIGLSEITAASEILLDDDNVGWSGWVSEQSGAEFPITTSQGYIPNSIDYTQSFDIYIRICGLTLEHELIHEANPPCHSLSPINSREDDLVHY</sequence>
<proteinExistence type="predicted"/>
<organism evidence="1 2">
    <name type="scientific">Clonostachys chloroleuca</name>
    <dbReference type="NCBI Taxonomy" id="1926264"/>
    <lineage>
        <taxon>Eukaryota</taxon>
        <taxon>Fungi</taxon>
        <taxon>Dikarya</taxon>
        <taxon>Ascomycota</taxon>
        <taxon>Pezizomycotina</taxon>
        <taxon>Sordariomycetes</taxon>
        <taxon>Hypocreomycetidae</taxon>
        <taxon>Hypocreales</taxon>
        <taxon>Bionectriaceae</taxon>
        <taxon>Clonostachys</taxon>
    </lineage>
</organism>
<protein>
    <recommendedName>
        <fullName evidence="3">Zn(2)-C6 fungal-type domain-containing protein</fullName>
    </recommendedName>
</protein>
<gene>
    <name evidence="1" type="ORF">CCHLO57077_00014739</name>
</gene>
<dbReference type="EMBL" id="CABFNP030001191">
    <property type="protein sequence ID" value="CAI6091644.1"/>
    <property type="molecule type" value="Genomic_DNA"/>
</dbReference>